<reference evidence="2" key="1">
    <citation type="submission" date="2017-09" db="EMBL/GenBank/DDBJ databases">
        <title>Depth-based differentiation of microbial function through sediment-hosted aquifers and enrichment of novel symbionts in the deep terrestrial subsurface.</title>
        <authorList>
            <person name="Probst A.J."/>
            <person name="Ladd B."/>
            <person name="Jarett J.K."/>
            <person name="Geller-Mcgrath D.E."/>
            <person name="Sieber C.M.K."/>
            <person name="Emerson J.B."/>
            <person name="Anantharaman K."/>
            <person name="Thomas B.C."/>
            <person name="Malmstrom R."/>
            <person name="Stieglmeier M."/>
            <person name="Klingl A."/>
            <person name="Woyke T."/>
            <person name="Ryan C.M."/>
            <person name="Banfield J.F."/>
        </authorList>
    </citation>
    <scope>NUCLEOTIDE SEQUENCE [LARGE SCALE GENOMIC DNA]</scope>
</reference>
<sequence>MQEKNLKIKLADGHTLYGKFSGSFTEPLFIVLHGMTGDMEDELYTMAVNWFQKKQFATFRFNFYGFQKDARQLMDSTIKIQSSDLDRVVKYFRNKGVKKIFIVAHSFSGPVVLSSVDRDFDAVVFWDPTYRISFTKGTKDFPSGKYIKEVDAYAMHWGVNILISRALAKEVDSFPWNTITKDLAVPLKIIIGDNSELKGSKKYLNVLKAEKEFEALKGGTHTFNDSDKIREALFKSTYSWFKKFLK</sequence>
<dbReference type="Gene3D" id="3.40.50.1820">
    <property type="entry name" value="alpha/beta hydrolase"/>
    <property type="match status" value="1"/>
</dbReference>
<proteinExistence type="predicted"/>
<accession>A0A2H0W515</accession>
<name>A0A2H0W515_9BACT</name>
<organism evidence="1 2">
    <name type="scientific">Candidatus Buchananbacteria bacterium CG10_big_fil_rev_8_21_14_0_10_33_19</name>
    <dbReference type="NCBI Taxonomy" id="1974525"/>
    <lineage>
        <taxon>Bacteria</taxon>
        <taxon>Candidatus Buchananiibacteriota</taxon>
    </lineage>
</organism>
<evidence type="ECO:0008006" key="3">
    <source>
        <dbReference type="Google" id="ProtNLM"/>
    </source>
</evidence>
<evidence type="ECO:0000313" key="1">
    <source>
        <dbReference type="EMBL" id="PIS05671.1"/>
    </source>
</evidence>
<dbReference type="Proteomes" id="UP000229056">
    <property type="component" value="Unassembled WGS sequence"/>
</dbReference>
<dbReference type="EMBL" id="PEZY01000012">
    <property type="protein sequence ID" value="PIS05671.1"/>
    <property type="molecule type" value="Genomic_DNA"/>
</dbReference>
<dbReference type="InterPro" id="IPR029058">
    <property type="entry name" value="AB_hydrolase_fold"/>
</dbReference>
<evidence type="ECO:0000313" key="2">
    <source>
        <dbReference type="Proteomes" id="UP000229056"/>
    </source>
</evidence>
<gene>
    <name evidence="1" type="ORF">COT80_02785</name>
</gene>
<dbReference type="SUPFAM" id="SSF53474">
    <property type="entry name" value="alpha/beta-Hydrolases"/>
    <property type="match status" value="1"/>
</dbReference>
<comment type="caution">
    <text evidence="1">The sequence shown here is derived from an EMBL/GenBank/DDBJ whole genome shotgun (WGS) entry which is preliminary data.</text>
</comment>
<dbReference type="AlphaFoldDB" id="A0A2H0W515"/>
<protein>
    <recommendedName>
        <fullName evidence="3">Serine aminopeptidase S33 domain-containing protein</fullName>
    </recommendedName>
</protein>